<protein>
    <submittedName>
        <fullName evidence="2">Glycolipid 2-alpha-mannosyltransferase-like protein</fullName>
    </submittedName>
</protein>
<dbReference type="EMBL" id="JAGIXG020000129">
    <property type="protein sequence ID" value="KAI6777679.1"/>
    <property type="molecule type" value="Genomic_DNA"/>
</dbReference>
<reference evidence="2" key="1">
    <citation type="journal article" date="2021" name="J Fungi (Basel)">
        <title>Genomic and Metabolomic Analyses of the Marine Fungus Emericellopsis cladophorae: Insights into Saltwater Adaptability Mechanisms and Its Biosynthetic Potential.</title>
        <authorList>
            <person name="Goncalves M.F.M."/>
            <person name="Hilario S."/>
            <person name="Van de Peer Y."/>
            <person name="Esteves A.C."/>
            <person name="Alves A."/>
        </authorList>
    </citation>
    <scope>NUCLEOTIDE SEQUENCE</scope>
    <source>
        <strain evidence="2">MUM 19.33</strain>
    </source>
</reference>
<dbReference type="RefSeq" id="XP_051358535.1">
    <property type="nucleotide sequence ID" value="XM_051510585.1"/>
</dbReference>
<feature type="compositionally biased region" description="Basic and acidic residues" evidence="1">
    <location>
        <begin position="25"/>
        <end position="34"/>
    </location>
</feature>
<sequence length="266" mass="28984">MLTEQQHVSVEKPGVLKRLVGRARSKSDLSRKESVSSIASNASDLSRSTTGGSVASTTERSRGRVPSFKTPSFKAGSSSNSSASPPAHKKLSVPSARPHPEAGLSRDLWDEAYDALRLDPSTASLVVTYESIISQELPEDVKLDLMTAIATAGLSKRRGSKSSEVDDSTPRTLEHTKRIVESQLDDFPSTALAWAGLCTLTPTIDKMVDGIFESDETARELLNELVVEGPRREKMATRDVDLDVDALDKLRQQEVDDLKIPEDRPL</sequence>
<proteinExistence type="predicted"/>
<dbReference type="Proteomes" id="UP001055219">
    <property type="component" value="Unassembled WGS sequence"/>
</dbReference>
<evidence type="ECO:0000313" key="2">
    <source>
        <dbReference type="EMBL" id="KAI6777679.1"/>
    </source>
</evidence>
<keyword evidence="3" id="KW-1185">Reference proteome</keyword>
<comment type="caution">
    <text evidence="2">The sequence shown here is derived from an EMBL/GenBank/DDBJ whole genome shotgun (WGS) entry which is preliminary data.</text>
</comment>
<accession>A0A9Q0BB48</accession>
<dbReference type="OrthoDB" id="4919232at2759"/>
<dbReference type="GeneID" id="75830319"/>
<gene>
    <name evidence="2" type="ORF">J7T54_003827</name>
</gene>
<evidence type="ECO:0000313" key="3">
    <source>
        <dbReference type="Proteomes" id="UP001055219"/>
    </source>
</evidence>
<dbReference type="AlphaFoldDB" id="A0A9Q0BB48"/>
<organism evidence="2 3">
    <name type="scientific">Emericellopsis cladophorae</name>
    <dbReference type="NCBI Taxonomy" id="2686198"/>
    <lineage>
        <taxon>Eukaryota</taxon>
        <taxon>Fungi</taxon>
        <taxon>Dikarya</taxon>
        <taxon>Ascomycota</taxon>
        <taxon>Pezizomycotina</taxon>
        <taxon>Sordariomycetes</taxon>
        <taxon>Hypocreomycetidae</taxon>
        <taxon>Hypocreales</taxon>
        <taxon>Bionectriaceae</taxon>
        <taxon>Emericellopsis</taxon>
    </lineage>
</organism>
<feature type="compositionally biased region" description="Polar residues" evidence="1">
    <location>
        <begin position="35"/>
        <end position="58"/>
    </location>
</feature>
<evidence type="ECO:0000256" key="1">
    <source>
        <dbReference type="SAM" id="MobiDB-lite"/>
    </source>
</evidence>
<feature type="region of interest" description="Disordered" evidence="1">
    <location>
        <begin position="1"/>
        <end position="103"/>
    </location>
</feature>
<feature type="compositionally biased region" description="Low complexity" evidence="1">
    <location>
        <begin position="71"/>
        <end position="86"/>
    </location>
</feature>
<name>A0A9Q0BB48_9HYPO</name>
<reference evidence="2" key="2">
    <citation type="submission" date="2022-07" db="EMBL/GenBank/DDBJ databases">
        <authorList>
            <person name="Goncalves M.F.M."/>
            <person name="Hilario S."/>
            <person name="Van De Peer Y."/>
            <person name="Esteves A.C."/>
            <person name="Alves A."/>
        </authorList>
    </citation>
    <scope>NUCLEOTIDE SEQUENCE</scope>
    <source>
        <strain evidence="2">MUM 19.33</strain>
    </source>
</reference>